<evidence type="ECO:0000313" key="3">
    <source>
        <dbReference type="Proteomes" id="UP000016931"/>
    </source>
</evidence>
<protein>
    <submittedName>
        <fullName evidence="2">Uncharacterized protein</fullName>
    </submittedName>
</protein>
<dbReference type="OrthoDB" id="2506647at2759"/>
<proteinExistence type="predicted"/>
<dbReference type="RefSeq" id="XP_016765582.1">
    <property type="nucleotide sequence ID" value="XM_016902865.1"/>
</dbReference>
<keyword evidence="1" id="KW-0812">Transmembrane</keyword>
<feature type="transmembrane region" description="Helical" evidence="1">
    <location>
        <begin position="64"/>
        <end position="83"/>
    </location>
</feature>
<evidence type="ECO:0000313" key="2">
    <source>
        <dbReference type="EMBL" id="EMF17461.1"/>
    </source>
</evidence>
<name>N1QJP7_SPHMS</name>
<dbReference type="EMBL" id="KB456260">
    <property type="protein sequence ID" value="EMF17461.1"/>
    <property type="molecule type" value="Genomic_DNA"/>
</dbReference>
<dbReference type="eggNOG" id="ENOG502SUWQ">
    <property type="taxonomic scope" value="Eukaryota"/>
</dbReference>
<organism evidence="2 3">
    <name type="scientific">Sphaerulina musiva (strain SO2202)</name>
    <name type="common">Poplar stem canker fungus</name>
    <name type="synonym">Septoria musiva</name>
    <dbReference type="NCBI Taxonomy" id="692275"/>
    <lineage>
        <taxon>Eukaryota</taxon>
        <taxon>Fungi</taxon>
        <taxon>Dikarya</taxon>
        <taxon>Ascomycota</taxon>
        <taxon>Pezizomycotina</taxon>
        <taxon>Dothideomycetes</taxon>
        <taxon>Dothideomycetidae</taxon>
        <taxon>Mycosphaerellales</taxon>
        <taxon>Mycosphaerellaceae</taxon>
        <taxon>Sphaerulina</taxon>
    </lineage>
</organism>
<reference evidence="2 3" key="1">
    <citation type="journal article" date="2012" name="PLoS Pathog.">
        <title>Diverse lifestyles and strategies of plant pathogenesis encoded in the genomes of eighteen Dothideomycetes fungi.</title>
        <authorList>
            <person name="Ohm R.A."/>
            <person name="Feau N."/>
            <person name="Henrissat B."/>
            <person name="Schoch C.L."/>
            <person name="Horwitz B.A."/>
            <person name="Barry K.W."/>
            <person name="Condon B.J."/>
            <person name="Copeland A.C."/>
            <person name="Dhillon B."/>
            <person name="Glaser F."/>
            <person name="Hesse C.N."/>
            <person name="Kosti I."/>
            <person name="LaButti K."/>
            <person name="Lindquist E.A."/>
            <person name="Lucas S."/>
            <person name="Salamov A.A."/>
            <person name="Bradshaw R.E."/>
            <person name="Ciuffetti L."/>
            <person name="Hamelin R.C."/>
            <person name="Kema G.H.J."/>
            <person name="Lawrence C."/>
            <person name="Scott J.A."/>
            <person name="Spatafora J.W."/>
            <person name="Turgeon B.G."/>
            <person name="de Wit P.J.G.M."/>
            <person name="Zhong S."/>
            <person name="Goodwin S.B."/>
            <person name="Grigoriev I.V."/>
        </authorList>
    </citation>
    <scope>NUCLEOTIDE SEQUENCE [LARGE SCALE GENOMIC DNA]</scope>
    <source>
        <strain evidence="2 3">SO2202</strain>
    </source>
</reference>
<evidence type="ECO:0000256" key="1">
    <source>
        <dbReference type="SAM" id="Phobius"/>
    </source>
</evidence>
<dbReference type="HOGENOM" id="CLU_171231_0_0_1"/>
<dbReference type="Proteomes" id="UP000016931">
    <property type="component" value="Unassembled WGS sequence"/>
</dbReference>
<keyword evidence="3" id="KW-1185">Reference proteome</keyword>
<dbReference type="AlphaFoldDB" id="N1QJP7"/>
<keyword evidence="1" id="KW-1133">Transmembrane helix</keyword>
<sequence>MQSTRFIAANMLRQTRATPLLRTQQQLVRGFRTTPKRMAAPKEEQSAHTISQRLRTLKKIPVELIPIGVVLAAALLAAAYSLGRKLVVDKTLRLSRTGKQQSSD</sequence>
<dbReference type="GeneID" id="27900002"/>
<accession>N1QJP7</accession>
<gene>
    <name evidence="2" type="ORF">SEPMUDRAFT_138145</name>
</gene>
<keyword evidence="1" id="KW-0472">Membrane</keyword>